<dbReference type="Pfam" id="PF00078">
    <property type="entry name" value="RVT_1"/>
    <property type="match status" value="1"/>
</dbReference>
<dbReference type="PANTHER" id="PTHR24559:SF444">
    <property type="entry name" value="REVERSE TRANSCRIPTASE DOMAIN-CONTAINING PROTEIN"/>
    <property type="match status" value="1"/>
</dbReference>
<dbReference type="InterPro" id="IPR043128">
    <property type="entry name" value="Rev_trsase/Diguanyl_cyclase"/>
</dbReference>
<sequence length="209" mass="24511">MDRLNLHDAVINIRQKRVNLICPDGEIIYARSDKTYGISSMISAVKAHKLVQKGYDAFLAYILDSKVPEKKVDQVPILNKVTIKNRYMLPRIEDLFDKLKGATMLSKIDLRSGYYQLRVKDVDVPKITFKTHYGHHEFLVMPFGLMNAPVVFMDLMNRIFRPYLDRLVVVFIDDILIYSQDEVEHAHHLRLILQTLREKQLFAKFNKFE</sequence>
<dbReference type="SUPFAM" id="SSF56672">
    <property type="entry name" value="DNA/RNA polymerases"/>
    <property type="match status" value="1"/>
</dbReference>
<reference evidence="3" key="1">
    <citation type="journal article" date="2019" name="Plant Biotechnol. J.">
        <title>Genome sequencing of the Australian wild diploid species Gossypium australe highlights disease resistance and delayed gland morphogenesis.</title>
        <authorList>
            <person name="Cai Y."/>
            <person name="Cai X."/>
            <person name="Wang Q."/>
            <person name="Wang P."/>
            <person name="Zhang Y."/>
            <person name="Cai C."/>
            <person name="Xu Y."/>
            <person name="Wang K."/>
            <person name="Zhou Z."/>
            <person name="Wang C."/>
            <person name="Geng S."/>
            <person name="Li B."/>
            <person name="Dong Q."/>
            <person name="Hou Y."/>
            <person name="Wang H."/>
            <person name="Ai P."/>
            <person name="Liu Z."/>
            <person name="Yi F."/>
            <person name="Sun M."/>
            <person name="An G."/>
            <person name="Cheng J."/>
            <person name="Zhang Y."/>
            <person name="Shi Q."/>
            <person name="Xie Y."/>
            <person name="Shi X."/>
            <person name="Chang Y."/>
            <person name="Huang F."/>
            <person name="Chen Y."/>
            <person name="Hong S."/>
            <person name="Mi L."/>
            <person name="Sun Q."/>
            <person name="Zhang L."/>
            <person name="Zhou B."/>
            <person name="Peng R."/>
            <person name="Zhang X."/>
            <person name="Liu F."/>
        </authorList>
    </citation>
    <scope>NUCLEOTIDE SEQUENCE [LARGE SCALE GENOMIC DNA]</scope>
    <source>
        <strain evidence="3">cv. PA1801</strain>
    </source>
</reference>
<evidence type="ECO:0000313" key="3">
    <source>
        <dbReference type="Proteomes" id="UP000325315"/>
    </source>
</evidence>
<keyword evidence="3" id="KW-1185">Reference proteome</keyword>
<dbReference type="Gene3D" id="3.10.10.10">
    <property type="entry name" value="HIV Type 1 Reverse Transcriptase, subunit A, domain 1"/>
    <property type="match status" value="1"/>
</dbReference>
<dbReference type="Proteomes" id="UP000325315">
    <property type="component" value="Unassembled WGS sequence"/>
</dbReference>
<name>A0A5B6WRZ6_9ROSI</name>
<keyword evidence="2" id="KW-0808">Transferase</keyword>
<dbReference type="InterPro" id="IPR053134">
    <property type="entry name" value="RNA-dir_DNA_polymerase"/>
</dbReference>
<comment type="caution">
    <text evidence="2">The sequence shown here is derived from an EMBL/GenBank/DDBJ whole genome shotgun (WGS) entry which is preliminary data.</text>
</comment>
<dbReference type="OrthoDB" id="2431547at2759"/>
<dbReference type="Gene3D" id="3.30.70.270">
    <property type="match status" value="1"/>
</dbReference>
<keyword evidence="2" id="KW-0548">Nucleotidyltransferase</keyword>
<feature type="domain" description="Reverse transcriptase" evidence="1">
    <location>
        <begin position="1"/>
        <end position="209"/>
    </location>
</feature>
<dbReference type="GO" id="GO:0003964">
    <property type="term" value="F:RNA-directed DNA polymerase activity"/>
    <property type="evidence" value="ECO:0007669"/>
    <property type="project" value="UniProtKB-KW"/>
</dbReference>
<evidence type="ECO:0000259" key="1">
    <source>
        <dbReference type="PROSITE" id="PS50878"/>
    </source>
</evidence>
<dbReference type="EMBL" id="SMMG02000002">
    <property type="protein sequence ID" value="KAA3484223.1"/>
    <property type="molecule type" value="Genomic_DNA"/>
</dbReference>
<organism evidence="2 3">
    <name type="scientific">Gossypium australe</name>
    <dbReference type="NCBI Taxonomy" id="47621"/>
    <lineage>
        <taxon>Eukaryota</taxon>
        <taxon>Viridiplantae</taxon>
        <taxon>Streptophyta</taxon>
        <taxon>Embryophyta</taxon>
        <taxon>Tracheophyta</taxon>
        <taxon>Spermatophyta</taxon>
        <taxon>Magnoliopsida</taxon>
        <taxon>eudicotyledons</taxon>
        <taxon>Gunneridae</taxon>
        <taxon>Pentapetalae</taxon>
        <taxon>rosids</taxon>
        <taxon>malvids</taxon>
        <taxon>Malvales</taxon>
        <taxon>Malvaceae</taxon>
        <taxon>Malvoideae</taxon>
        <taxon>Gossypium</taxon>
    </lineage>
</organism>
<proteinExistence type="predicted"/>
<dbReference type="InterPro" id="IPR000477">
    <property type="entry name" value="RT_dom"/>
</dbReference>
<keyword evidence="2" id="KW-0695">RNA-directed DNA polymerase</keyword>
<dbReference type="AlphaFoldDB" id="A0A5B6WRZ6"/>
<gene>
    <name evidence="2" type="ORF">EPI10_006318</name>
</gene>
<dbReference type="InterPro" id="IPR043502">
    <property type="entry name" value="DNA/RNA_pol_sf"/>
</dbReference>
<evidence type="ECO:0000313" key="2">
    <source>
        <dbReference type="EMBL" id="KAA3484223.1"/>
    </source>
</evidence>
<accession>A0A5B6WRZ6</accession>
<dbReference type="PANTHER" id="PTHR24559">
    <property type="entry name" value="TRANSPOSON TY3-I GAG-POL POLYPROTEIN"/>
    <property type="match status" value="1"/>
</dbReference>
<dbReference type="CDD" id="cd01647">
    <property type="entry name" value="RT_LTR"/>
    <property type="match status" value="1"/>
</dbReference>
<protein>
    <submittedName>
        <fullName evidence="2">RNA-directed DNA polymerase-like protein</fullName>
    </submittedName>
</protein>
<dbReference type="PROSITE" id="PS50878">
    <property type="entry name" value="RT_POL"/>
    <property type="match status" value="1"/>
</dbReference>